<evidence type="ECO:0000256" key="4">
    <source>
        <dbReference type="ARBA" id="ARBA00010617"/>
    </source>
</evidence>
<name>A0A2G8RT45_9APHY</name>
<dbReference type="AlphaFoldDB" id="A0A2G8RT45"/>
<comment type="pathway">
    <text evidence="3">Secondary metabolite biosynthesis.</text>
</comment>
<feature type="binding site" description="axial binding residue" evidence="13">
    <location>
        <position position="453"/>
    </location>
    <ligand>
        <name>heme</name>
        <dbReference type="ChEBI" id="CHEBI:30413"/>
    </ligand>
    <ligandPart>
        <name>Fe</name>
        <dbReference type="ChEBI" id="CHEBI:18248"/>
    </ligandPart>
</feature>
<evidence type="ECO:0000256" key="12">
    <source>
        <dbReference type="ARBA" id="ARBA00023136"/>
    </source>
</evidence>
<evidence type="ECO:0000256" key="14">
    <source>
        <dbReference type="RuleBase" id="RU000461"/>
    </source>
</evidence>
<evidence type="ECO:0000256" key="13">
    <source>
        <dbReference type="PIRSR" id="PIRSR602401-1"/>
    </source>
</evidence>
<dbReference type="PROSITE" id="PS00086">
    <property type="entry name" value="CYTOCHROME_P450"/>
    <property type="match status" value="1"/>
</dbReference>
<keyword evidence="16" id="KW-1185">Reference proteome</keyword>
<evidence type="ECO:0000256" key="2">
    <source>
        <dbReference type="ARBA" id="ARBA00004167"/>
    </source>
</evidence>
<evidence type="ECO:0000256" key="11">
    <source>
        <dbReference type="ARBA" id="ARBA00023033"/>
    </source>
</evidence>
<dbReference type="STRING" id="1077348.A0A2G8RT45"/>
<dbReference type="InterPro" id="IPR036396">
    <property type="entry name" value="Cyt_P450_sf"/>
</dbReference>
<evidence type="ECO:0000256" key="3">
    <source>
        <dbReference type="ARBA" id="ARBA00005179"/>
    </source>
</evidence>
<keyword evidence="10 13" id="KW-0408">Iron</keyword>
<comment type="caution">
    <text evidence="15">The sequence shown here is derived from an EMBL/GenBank/DDBJ whole genome shotgun (WGS) entry which is preliminary data.</text>
</comment>
<comment type="cofactor">
    <cofactor evidence="1 13">
        <name>heme</name>
        <dbReference type="ChEBI" id="CHEBI:30413"/>
    </cofactor>
</comment>
<gene>
    <name evidence="15" type="ORF">GSI_12571</name>
</gene>
<keyword evidence="7 13" id="KW-0479">Metal-binding</keyword>
<evidence type="ECO:0000256" key="5">
    <source>
        <dbReference type="ARBA" id="ARBA00022617"/>
    </source>
</evidence>
<evidence type="ECO:0000256" key="10">
    <source>
        <dbReference type="ARBA" id="ARBA00023004"/>
    </source>
</evidence>
<evidence type="ECO:0000313" key="16">
    <source>
        <dbReference type="Proteomes" id="UP000230002"/>
    </source>
</evidence>
<dbReference type="InterPro" id="IPR017972">
    <property type="entry name" value="Cyt_P450_CS"/>
</dbReference>
<dbReference type="InterPro" id="IPR002401">
    <property type="entry name" value="Cyt_P450_E_grp-I"/>
</dbReference>
<keyword evidence="5 13" id="KW-0349">Heme</keyword>
<reference evidence="15 16" key="1">
    <citation type="journal article" date="2015" name="Sci. Rep.">
        <title>Chromosome-level genome map provides insights into diverse defense mechanisms in the medicinal fungus Ganoderma sinense.</title>
        <authorList>
            <person name="Zhu Y."/>
            <person name="Xu J."/>
            <person name="Sun C."/>
            <person name="Zhou S."/>
            <person name="Xu H."/>
            <person name="Nelson D.R."/>
            <person name="Qian J."/>
            <person name="Song J."/>
            <person name="Luo H."/>
            <person name="Xiang L."/>
            <person name="Li Y."/>
            <person name="Xu Z."/>
            <person name="Ji A."/>
            <person name="Wang L."/>
            <person name="Lu S."/>
            <person name="Hayward A."/>
            <person name="Sun W."/>
            <person name="Li X."/>
            <person name="Schwartz D.C."/>
            <person name="Wang Y."/>
            <person name="Chen S."/>
        </authorList>
    </citation>
    <scope>NUCLEOTIDE SEQUENCE [LARGE SCALE GENOMIC DNA]</scope>
    <source>
        <strain evidence="15 16">ZZ0214-1</strain>
    </source>
</reference>
<dbReference type="EMBL" id="AYKW01000056">
    <property type="protein sequence ID" value="PIL24687.1"/>
    <property type="molecule type" value="Genomic_DNA"/>
</dbReference>
<dbReference type="PANTHER" id="PTHR46300">
    <property type="entry name" value="P450, PUTATIVE (EUROFUNG)-RELATED-RELATED"/>
    <property type="match status" value="1"/>
</dbReference>
<comment type="similarity">
    <text evidence="4 14">Belongs to the cytochrome P450 family.</text>
</comment>
<dbReference type="GO" id="GO:0016020">
    <property type="term" value="C:membrane"/>
    <property type="evidence" value="ECO:0007669"/>
    <property type="project" value="UniProtKB-SubCell"/>
</dbReference>
<dbReference type="CDD" id="cd11065">
    <property type="entry name" value="CYP64-like"/>
    <property type="match status" value="1"/>
</dbReference>
<dbReference type="GO" id="GO:0020037">
    <property type="term" value="F:heme binding"/>
    <property type="evidence" value="ECO:0007669"/>
    <property type="project" value="InterPro"/>
</dbReference>
<evidence type="ECO:0000256" key="1">
    <source>
        <dbReference type="ARBA" id="ARBA00001971"/>
    </source>
</evidence>
<evidence type="ECO:0000256" key="9">
    <source>
        <dbReference type="ARBA" id="ARBA00023002"/>
    </source>
</evidence>
<organism evidence="15 16">
    <name type="scientific">Ganoderma sinense ZZ0214-1</name>
    <dbReference type="NCBI Taxonomy" id="1077348"/>
    <lineage>
        <taxon>Eukaryota</taxon>
        <taxon>Fungi</taxon>
        <taxon>Dikarya</taxon>
        <taxon>Basidiomycota</taxon>
        <taxon>Agaricomycotina</taxon>
        <taxon>Agaricomycetes</taxon>
        <taxon>Polyporales</taxon>
        <taxon>Polyporaceae</taxon>
        <taxon>Ganoderma</taxon>
    </lineage>
</organism>
<proteinExistence type="inferred from homology"/>
<dbReference type="Pfam" id="PF00067">
    <property type="entry name" value="p450"/>
    <property type="match status" value="1"/>
</dbReference>
<evidence type="ECO:0000256" key="6">
    <source>
        <dbReference type="ARBA" id="ARBA00022692"/>
    </source>
</evidence>
<dbReference type="GO" id="GO:0004497">
    <property type="term" value="F:monooxygenase activity"/>
    <property type="evidence" value="ECO:0007669"/>
    <property type="project" value="UniProtKB-KW"/>
</dbReference>
<dbReference type="PRINTS" id="PR00385">
    <property type="entry name" value="P450"/>
</dbReference>
<keyword evidence="8" id="KW-1133">Transmembrane helix</keyword>
<keyword evidence="9 14" id="KW-0560">Oxidoreductase</keyword>
<dbReference type="GO" id="GO:0005506">
    <property type="term" value="F:iron ion binding"/>
    <property type="evidence" value="ECO:0007669"/>
    <property type="project" value="InterPro"/>
</dbReference>
<accession>A0A2G8RT45</accession>
<dbReference type="Gene3D" id="1.10.630.10">
    <property type="entry name" value="Cytochrome P450"/>
    <property type="match status" value="1"/>
</dbReference>
<evidence type="ECO:0000256" key="8">
    <source>
        <dbReference type="ARBA" id="ARBA00022989"/>
    </source>
</evidence>
<keyword evidence="12" id="KW-0472">Membrane</keyword>
<dbReference type="GO" id="GO:0016705">
    <property type="term" value="F:oxidoreductase activity, acting on paired donors, with incorporation or reduction of molecular oxygen"/>
    <property type="evidence" value="ECO:0007669"/>
    <property type="project" value="InterPro"/>
</dbReference>
<keyword evidence="11 14" id="KW-0503">Monooxygenase</keyword>
<evidence type="ECO:0000256" key="7">
    <source>
        <dbReference type="ARBA" id="ARBA00022723"/>
    </source>
</evidence>
<dbReference type="SUPFAM" id="SSF48264">
    <property type="entry name" value="Cytochrome P450"/>
    <property type="match status" value="1"/>
</dbReference>
<dbReference type="OrthoDB" id="2789670at2759"/>
<keyword evidence="6" id="KW-0812">Transmembrane</keyword>
<comment type="subcellular location">
    <subcellularLocation>
        <location evidence="2">Membrane</location>
        <topology evidence="2">Single-pass membrane protein</topology>
    </subcellularLocation>
</comment>
<sequence>MEVASPLTLPALAGLFFVASVFLYSRSLATWQSRSRRLPLPPGPKPLPIIGNMFDWPTRNQWRALRDMSTQYGDILHFKVLGQHMVVLGSPEAMFELLEKRSAHTSDRQQVPLINLTEMSVNLSVMPYGQWWRRHKRAFWQHFHPGAIPTYQPIQRSAAHRFLNKLLKTPSKLREHIRLSVTFSAAVVKVVFGLDVADDGDEIMTIVEDALEWIGETFTPGKYLIDVLPILQHVPTWFPGATVQRLIVKWRSTVVRLKEEPYRRVKAAMARNDAPDSMVSQLITDMVSDGDDLSSKEAETIIKNVATVAVEGASDTMFSTVQTIFVAMSLYPEVQKKAQAELDAVVGRNRLPEFEDRHALVYVNAVIKEAMRWHNVLPFVVPHSTIEDDEYRGYFIPAGTVLIPNISAYMHDPTVYKDPDVFRPERFIHDGKLDFSTAPDPAKFIFGFGRRICPGRYFAENGLFINVASALHVFDITPPVDEKGQVIKISPQTTDGLLCYPTDCRCTIKPRSAQAERLIQEAQLLH</sequence>
<dbReference type="InterPro" id="IPR001128">
    <property type="entry name" value="Cyt_P450"/>
</dbReference>
<dbReference type="PRINTS" id="PR00463">
    <property type="entry name" value="EP450I"/>
</dbReference>
<dbReference type="InterPro" id="IPR050364">
    <property type="entry name" value="Cytochrome_P450_fung"/>
</dbReference>
<protein>
    <submittedName>
        <fullName evidence="15">Cytochrome P450</fullName>
    </submittedName>
</protein>
<dbReference type="Proteomes" id="UP000230002">
    <property type="component" value="Unassembled WGS sequence"/>
</dbReference>
<evidence type="ECO:0000313" key="15">
    <source>
        <dbReference type="EMBL" id="PIL24687.1"/>
    </source>
</evidence>
<dbReference type="PANTHER" id="PTHR46300:SF7">
    <property type="entry name" value="P450, PUTATIVE (EUROFUNG)-RELATED"/>
    <property type="match status" value="1"/>
</dbReference>